<dbReference type="PANTHER" id="PTHR18964">
    <property type="entry name" value="ROK (REPRESSOR, ORF, KINASE) FAMILY"/>
    <property type="match status" value="1"/>
</dbReference>
<dbReference type="InterPro" id="IPR049874">
    <property type="entry name" value="ROK_cs"/>
</dbReference>
<dbReference type="Gene3D" id="1.10.10.10">
    <property type="entry name" value="Winged helix-like DNA-binding domain superfamily/Winged helix DNA-binding domain"/>
    <property type="match status" value="1"/>
</dbReference>
<dbReference type="PROSITE" id="PS01125">
    <property type="entry name" value="ROK"/>
    <property type="match status" value="1"/>
</dbReference>
<dbReference type="RefSeq" id="WP_202965756.1">
    <property type="nucleotide sequence ID" value="NZ_BBRC01000013.1"/>
</dbReference>
<reference evidence="3 4" key="1">
    <citation type="submission" date="2020-07" db="EMBL/GenBank/DDBJ databases">
        <title>Sequencing the genomes of 1000 actinobacteria strains.</title>
        <authorList>
            <person name="Klenk H.-P."/>
        </authorList>
    </citation>
    <scope>NUCLEOTIDE SEQUENCE [LARGE SCALE GENOMIC DNA]</scope>
    <source>
        <strain evidence="3 4">DSM 19970</strain>
    </source>
</reference>
<dbReference type="Gene3D" id="3.30.420.40">
    <property type="match status" value="2"/>
</dbReference>
<dbReference type="InterPro" id="IPR043129">
    <property type="entry name" value="ATPase_NBD"/>
</dbReference>
<feature type="compositionally biased region" description="Basic and acidic residues" evidence="2">
    <location>
        <begin position="388"/>
        <end position="404"/>
    </location>
</feature>
<keyword evidence="3" id="KW-0808">Transferase</keyword>
<evidence type="ECO:0000313" key="3">
    <source>
        <dbReference type="EMBL" id="NYI41856.1"/>
    </source>
</evidence>
<dbReference type="InterPro" id="IPR036390">
    <property type="entry name" value="WH_DNA-bd_sf"/>
</dbReference>
<feature type="region of interest" description="Disordered" evidence="2">
    <location>
        <begin position="379"/>
        <end position="404"/>
    </location>
</feature>
<proteinExistence type="inferred from homology"/>
<dbReference type="Pfam" id="PF00480">
    <property type="entry name" value="ROK"/>
    <property type="match status" value="1"/>
</dbReference>
<protein>
    <submittedName>
        <fullName evidence="3">Putative NBD/HSP70 family sugar kinase</fullName>
    </submittedName>
</protein>
<comment type="similarity">
    <text evidence="1">Belongs to the ROK (NagC/XylR) family.</text>
</comment>
<dbReference type="PANTHER" id="PTHR18964:SF149">
    <property type="entry name" value="BIFUNCTIONAL UDP-N-ACETYLGLUCOSAMINE 2-EPIMERASE_N-ACETYLMANNOSAMINE KINASE"/>
    <property type="match status" value="1"/>
</dbReference>
<keyword evidence="4" id="KW-1185">Reference proteome</keyword>
<dbReference type="SUPFAM" id="SSF46785">
    <property type="entry name" value="Winged helix' DNA-binding domain"/>
    <property type="match status" value="1"/>
</dbReference>
<dbReference type="EMBL" id="JACBZO010000001">
    <property type="protein sequence ID" value="NYI41856.1"/>
    <property type="molecule type" value="Genomic_DNA"/>
</dbReference>
<dbReference type="Proteomes" id="UP000547973">
    <property type="component" value="Unassembled WGS sequence"/>
</dbReference>
<name>A0A7Y9ZAZ7_9MICO</name>
<sequence length="404" mass="41474">MAISSARTDTNRAAILAHIGAHGATSRADLARVLTLSPALITKLTRDLLDDGLLTELEHSPSRGGRPALLLGLTTGSFGVIGVKVAPDHLTLVEVNLGGTVTRTATEQFDASHTMALARLSATVSNFCSHSTHANLLGVGVGLPGNVLEQSEGVVDSTQLGWSQLPLGLTLRNATGLPVLIDNNVNALALAESLFGTGRGHENFLVVTIGTGIGAGIVAGGAVVRGHSGNAGEIGHIPVAENGPRCQCGALGCLEAIIGQAALIETARREGVIGANASIAALASVASGGSEAAQRIFAEAGHLLGRAIAGVVNTLDPELIVILGEGAESWKHWSLGFEPALRSSVMPRKRGIEVAVEGWQDDRWAQGAASLVLSTPFDADGASGEQGRLVRERLMEPRGSRSSS</sequence>
<gene>
    <name evidence="3" type="ORF">BKA03_001975</name>
</gene>
<keyword evidence="3" id="KW-0418">Kinase</keyword>
<dbReference type="SUPFAM" id="SSF53067">
    <property type="entry name" value="Actin-like ATPase domain"/>
    <property type="match status" value="1"/>
</dbReference>
<evidence type="ECO:0000256" key="1">
    <source>
        <dbReference type="ARBA" id="ARBA00006479"/>
    </source>
</evidence>
<dbReference type="AlphaFoldDB" id="A0A7Y9ZAZ7"/>
<evidence type="ECO:0000256" key="2">
    <source>
        <dbReference type="SAM" id="MobiDB-lite"/>
    </source>
</evidence>
<accession>A0A7Y9ZAZ7</accession>
<comment type="caution">
    <text evidence="3">The sequence shown here is derived from an EMBL/GenBank/DDBJ whole genome shotgun (WGS) entry which is preliminary data.</text>
</comment>
<dbReference type="InterPro" id="IPR036388">
    <property type="entry name" value="WH-like_DNA-bd_sf"/>
</dbReference>
<evidence type="ECO:0000313" key="4">
    <source>
        <dbReference type="Proteomes" id="UP000547973"/>
    </source>
</evidence>
<organism evidence="3 4">
    <name type="scientific">Demequina lutea</name>
    <dbReference type="NCBI Taxonomy" id="431489"/>
    <lineage>
        <taxon>Bacteria</taxon>
        <taxon>Bacillati</taxon>
        <taxon>Actinomycetota</taxon>
        <taxon>Actinomycetes</taxon>
        <taxon>Micrococcales</taxon>
        <taxon>Demequinaceae</taxon>
        <taxon>Demequina</taxon>
    </lineage>
</organism>
<dbReference type="InterPro" id="IPR000600">
    <property type="entry name" value="ROK"/>
</dbReference>
<dbReference type="GO" id="GO:0016301">
    <property type="term" value="F:kinase activity"/>
    <property type="evidence" value="ECO:0007669"/>
    <property type="project" value="UniProtKB-KW"/>
</dbReference>